<dbReference type="AlphaFoldDB" id="A0A1B4XGP8"/>
<dbReference type="KEGG" id="slim:SCL_1689"/>
<comment type="subcellular location">
    <subcellularLocation>
        <location evidence="5">Cytoplasm</location>
    </subcellularLocation>
</comment>
<keyword evidence="4 5" id="KW-0949">S-adenosyl-L-methionine</keyword>
<protein>
    <recommendedName>
        <fullName evidence="5">tRNA (cytidine/uridine-2'-O-)-methyltransferase TrmJ</fullName>
        <ecNumber evidence="5">2.1.1.200</ecNumber>
    </recommendedName>
    <alternativeName>
        <fullName evidence="5">tRNA (cytidine(32)/uridine(32)-2'-O)-methyltransferase</fullName>
    </alternativeName>
    <alternativeName>
        <fullName evidence="5">tRNA Cm32/Um32 methyltransferase</fullName>
    </alternativeName>
</protein>
<dbReference type="GO" id="GO:0106339">
    <property type="term" value="F:tRNA (cytidine(32)-2'-O)-methyltransferase activity"/>
    <property type="evidence" value="ECO:0007669"/>
    <property type="project" value="RHEA"/>
</dbReference>
<dbReference type="InterPro" id="IPR004384">
    <property type="entry name" value="RNA_MeTrfase_TrmJ/LasT"/>
</dbReference>
<dbReference type="GO" id="GO:0160206">
    <property type="term" value="F:tRNA (cytidine(32)/uridine(32)-2'-O)-methyltransferase activity"/>
    <property type="evidence" value="ECO:0007669"/>
    <property type="project" value="UniProtKB-EC"/>
</dbReference>
<dbReference type="GO" id="GO:0005829">
    <property type="term" value="C:cytosol"/>
    <property type="evidence" value="ECO:0007669"/>
    <property type="project" value="TreeGrafter"/>
</dbReference>
<dbReference type="InParanoid" id="A0A1B4XGP8"/>
<evidence type="ECO:0000259" key="6">
    <source>
        <dbReference type="Pfam" id="PF00588"/>
    </source>
</evidence>
<sequence length="243" mass="27049">MVPANIRIVLVRPTHPGNVGATARAMKNMAMRSLYLVEPERFPSPEATDRAAGADDLLDSAMICASLDEALKDCHLVIGTSARPRRIEWPTLDPAAGAGRLVEGAQQGPVALLFGQERTGLLNSELDRCHFVVTIPADQAYSSLNLASAVQILAYEIYRAVLAGRPVEVMELREGRLASSEDMQRFYQHLEEVLQQIGFLDPDNPRYLMRRLMRLFNRASLDDNEMNILRGILTAIQQRLPKN</sequence>
<dbReference type="Gene3D" id="3.40.1280.10">
    <property type="match status" value="1"/>
</dbReference>
<dbReference type="OrthoDB" id="9806346at2"/>
<dbReference type="EMBL" id="AP014879">
    <property type="protein sequence ID" value="BAV33992.1"/>
    <property type="molecule type" value="Genomic_DNA"/>
</dbReference>
<proteinExistence type="inferred from homology"/>
<keyword evidence="3 7" id="KW-0808">Transferase</keyword>
<comment type="catalytic activity">
    <reaction evidence="5">
        <text>cytidine(32) in tRNA + S-adenosyl-L-methionine = 2'-O-methylcytidine(32) in tRNA + S-adenosyl-L-homocysteine + H(+)</text>
        <dbReference type="Rhea" id="RHEA:42932"/>
        <dbReference type="Rhea" id="RHEA-COMP:10288"/>
        <dbReference type="Rhea" id="RHEA-COMP:10289"/>
        <dbReference type="ChEBI" id="CHEBI:15378"/>
        <dbReference type="ChEBI" id="CHEBI:57856"/>
        <dbReference type="ChEBI" id="CHEBI:59789"/>
        <dbReference type="ChEBI" id="CHEBI:74495"/>
        <dbReference type="ChEBI" id="CHEBI:82748"/>
        <dbReference type="EC" id="2.1.1.200"/>
    </reaction>
</comment>
<keyword evidence="5" id="KW-0819">tRNA processing</keyword>
<keyword evidence="2 5" id="KW-0489">Methyltransferase</keyword>
<dbReference type="Pfam" id="PF00588">
    <property type="entry name" value="SpoU_methylase"/>
    <property type="match status" value="1"/>
</dbReference>
<dbReference type="NCBIfam" id="TIGR00050">
    <property type="entry name" value="rRNA_methyl_1"/>
    <property type="match status" value="1"/>
</dbReference>
<dbReference type="PIRSF" id="PIRSF004808">
    <property type="entry name" value="LasT"/>
    <property type="match status" value="1"/>
</dbReference>
<comment type="subunit">
    <text evidence="5">Homodimer.</text>
</comment>
<evidence type="ECO:0000256" key="4">
    <source>
        <dbReference type="ARBA" id="ARBA00022691"/>
    </source>
</evidence>
<comment type="catalytic activity">
    <reaction evidence="5">
        <text>uridine(32) in tRNA + S-adenosyl-L-methionine = 2'-O-methyluridine(32) in tRNA + S-adenosyl-L-homocysteine + H(+)</text>
        <dbReference type="Rhea" id="RHEA:42936"/>
        <dbReference type="Rhea" id="RHEA-COMP:10107"/>
        <dbReference type="Rhea" id="RHEA-COMP:10290"/>
        <dbReference type="ChEBI" id="CHEBI:15378"/>
        <dbReference type="ChEBI" id="CHEBI:57856"/>
        <dbReference type="ChEBI" id="CHEBI:59789"/>
        <dbReference type="ChEBI" id="CHEBI:65315"/>
        <dbReference type="ChEBI" id="CHEBI:74478"/>
        <dbReference type="EC" id="2.1.1.200"/>
    </reaction>
</comment>
<dbReference type="GO" id="GO:0002128">
    <property type="term" value="P:tRNA nucleoside ribose methylation"/>
    <property type="evidence" value="ECO:0007669"/>
    <property type="project" value="TreeGrafter"/>
</dbReference>
<feature type="domain" description="tRNA/rRNA methyltransferase SpoU type" evidence="6">
    <location>
        <begin position="6"/>
        <end position="155"/>
    </location>
</feature>
<accession>A0A1B4XGP8</accession>
<evidence type="ECO:0000256" key="1">
    <source>
        <dbReference type="ARBA" id="ARBA00007228"/>
    </source>
</evidence>
<dbReference type="EC" id="2.1.1.200" evidence="5"/>
<gene>
    <name evidence="5" type="primary">trmJ</name>
    <name evidence="7" type="ORF">SCL_1689</name>
</gene>
<dbReference type="CDD" id="cd18093">
    <property type="entry name" value="SpoU-like_TrmJ"/>
    <property type="match status" value="1"/>
</dbReference>
<dbReference type="FunCoup" id="A0A1B4XGP8">
    <property type="interactions" value="175"/>
</dbReference>
<keyword evidence="5" id="KW-0963">Cytoplasm</keyword>
<evidence type="ECO:0000256" key="5">
    <source>
        <dbReference type="RuleBase" id="RU362024"/>
    </source>
</evidence>
<dbReference type="FunFam" id="3.40.1280.10:FF:000006">
    <property type="entry name" value="Uncharacterized tRNA/rRNA methyltransferase HI_0380"/>
    <property type="match status" value="1"/>
</dbReference>
<keyword evidence="8" id="KW-1185">Reference proteome</keyword>
<dbReference type="InterPro" id="IPR029028">
    <property type="entry name" value="Alpha/beta_knot_MTases"/>
</dbReference>
<evidence type="ECO:0000313" key="7">
    <source>
        <dbReference type="EMBL" id="BAV33992.1"/>
    </source>
</evidence>
<dbReference type="Gene3D" id="1.10.8.590">
    <property type="match status" value="1"/>
</dbReference>
<dbReference type="Proteomes" id="UP000243180">
    <property type="component" value="Chromosome"/>
</dbReference>
<evidence type="ECO:0000313" key="8">
    <source>
        <dbReference type="Proteomes" id="UP000243180"/>
    </source>
</evidence>
<comment type="function">
    <text evidence="5">Catalyzes the formation of 2'O-methylated cytidine (Cm32) or 2'O-methylated uridine (Um32) at position 32 in tRNA.</text>
</comment>
<dbReference type="InterPro" id="IPR029026">
    <property type="entry name" value="tRNA_m1G_MTases_N"/>
</dbReference>
<dbReference type="RefSeq" id="WP_096360786.1">
    <property type="nucleotide sequence ID" value="NZ_AP014879.1"/>
</dbReference>
<organism evidence="7 8">
    <name type="scientific">Sulfuricaulis limicola</name>
    <dbReference type="NCBI Taxonomy" id="1620215"/>
    <lineage>
        <taxon>Bacteria</taxon>
        <taxon>Pseudomonadati</taxon>
        <taxon>Pseudomonadota</taxon>
        <taxon>Gammaproteobacteria</taxon>
        <taxon>Acidiferrobacterales</taxon>
        <taxon>Acidiferrobacteraceae</taxon>
        <taxon>Sulfuricaulis</taxon>
    </lineage>
</organism>
<name>A0A1B4XGP8_9GAMM</name>
<reference evidence="7 8" key="1">
    <citation type="submission" date="2015-05" db="EMBL/GenBank/DDBJ databases">
        <title>Complete genome sequence of a sulfur-oxidizing gammaproteobacterium strain HA5.</title>
        <authorList>
            <person name="Miura A."/>
            <person name="Kojima H."/>
            <person name="Fukui M."/>
        </authorList>
    </citation>
    <scope>NUCLEOTIDE SEQUENCE [LARGE SCALE GENOMIC DNA]</scope>
    <source>
        <strain evidence="7 8">HA5</strain>
    </source>
</reference>
<evidence type="ECO:0000256" key="2">
    <source>
        <dbReference type="ARBA" id="ARBA00022603"/>
    </source>
</evidence>
<evidence type="ECO:0000256" key="3">
    <source>
        <dbReference type="ARBA" id="ARBA00022679"/>
    </source>
</evidence>
<dbReference type="InterPro" id="IPR001537">
    <property type="entry name" value="SpoU_MeTrfase"/>
</dbReference>
<dbReference type="PANTHER" id="PTHR42786:SF2">
    <property type="entry name" value="TRNA (CYTIDINE_URIDINE-2'-O-)-METHYLTRANSFERASE TRMJ"/>
    <property type="match status" value="1"/>
</dbReference>
<comment type="similarity">
    <text evidence="1">Belongs to the class IV-like SAM-binding methyltransferase superfamily. RNA methyltransferase TrmH family.</text>
</comment>
<dbReference type="PANTHER" id="PTHR42786">
    <property type="entry name" value="TRNA/RRNA METHYLTRANSFERASE"/>
    <property type="match status" value="1"/>
</dbReference>
<dbReference type="GO" id="GO:0003723">
    <property type="term" value="F:RNA binding"/>
    <property type="evidence" value="ECO:0007669"/>
    <property type="project" value="InterPro"/>
</dbReference>
<dbReference type="SUPFAM" id="SSF75217">
    <property type="entry name" value="alpha/beta knot"/>
    <property type="match status" value="1"/>
</dbReference>